<dbReference type="OrthoDB" id="526428at2"/>
<gene>
    <name evidence="2" type="ORF">BH720_11070</name>
</gene>
<proteinExistence type="predicted"/>
<reference evidence="2" key="1">
    <citation type="submission" date="2016-09" db="EMBL/GenBank/DDBJ databases">
        <title>Draft genome of thermotolerant cyanobacterium Desertifilum sp. strain IPPAS B-1220.</title>
        <authorList>
            <person name="Sinetova M.A."/>
            <person name="Bolakhan K."/>
            <person name="Zayadan B.K."/>
            <person name="Mironov K.S."/>
            <person name="Ustinova V."/>
            <person name="Kupriyanova E.V."/>
            <person name="Sidorov R.A."/>
            <person name="Skrypnik A.N."/>
            <person name="Gogoleva N.E."/>
            <person name="Gogolev Y.V."/>
            <person name="Los D.A."/>
        </authorList>
    </citation>
    <scope>NUCLEOTIDE SEQUENCE [LARGE SCALE GENOMIC DNA]</scope>
    <source>
        <strain evidence="2">IPPAS B-1220</strain>
    </source>
</reference>
<dbReference type="SUPFAM" id="SSF53474">
    <property type="entry name" value="alpha/beta-Hydrolases"/>
    <property type="match status" value="1"/>
</dbReference>
<dbReference type="PANTHER" id="PTHR46438:SF2">
    <property type="entry name" value="ALPHA_BETA-HYDROLASES SUPERFAMILY PROTEIN"/>
    <property type="match status" value="1"/>
</dbReference>
<keyword evidence="2" id="KW-0378">Hydrolase</keyword>
<sequence length="294" mass="32608">MLESFPPGFQQKTVKTTLGSMVYYTSLEPTSSTHPPLVFLHNFGGGASAYEWSRIFPALAGEYPLFAADLIGWGASAHPVRDYQVEDYLLTLKEFFHAITQQPVIAIASSLTGAIVVRLAIQHPQLFHRLYLVCPSGFADFGQDAGRRLPLQVIGLPLLDRLIYTLGATTDLAVRNFLERFLFARPERIDTTLVNAYLASATQPNAEYAALAFLRGDLYFDLANYLPQLQVPSVIFWGECAQFTPLSLGQRLAQLNPQAIRDFQTIPETGILPHLELPGVFLGMLLRYLSSATL</sequence>
<name>A0A1E5QKU9_9CYAN</name>
<accession>A0A1E5QKU9</accession>
<feature type="domain" description="AB hydrolase-1" evidence="1">
    <location>
        <begin position="35"/>
        <end position="267"/>
    </location>
</feature>
<protein>
    <submittedName>
        <fullName evidence="2">Alpha/beta hydrolase</fullName>
    </submittedName>
</protein>
<comment type="caution">
    <text evidence="2">The sequence shown here is derived from an EMBL/GenBank/DDBJ whole genome shotgun (WGS) entry which is preliminary data.</text>
</comment>
<organism evidence="2">
    <name type="scientific">Desertifilum tharense IPPAS B-1220</name>
    <dbReference type="NCBI Taxonomy" id="1781255"/>
    <lineage>
        <taxon>Bacteria</taxon>
        <taxon>Bacillati</taxon>
        <taxon>Cyanobacteriota</taxon>
        <taxon>Cyanophyceae</taxon>
        <taxon>Desertifilales</taxon>
        <taxon>Desertifilaceae</taxon>
        <taxon>Desertifilum</taxon>
    </lineage>
</organism>
<dbReference type="STRING" id="1781255.BH720_11070"/>
<dbReference type="PRINTS" id="PR00111">
    <property type="entry name" value="ABHYDROLASE"/>
</dbReference>
<evidence type="ECO:0000259" key="1">
    <source>
        <dbReference type="Pfam" id="PF00561"/>
    </source>
</evidence>
<dbReference type="GO" id="GO:0016787">
    <property type="term" value="F:hydrolase activity"/>
    <property type="evidence" value="ECO:0007669"/>
    <property type="project" value="UniProtKB-KW"/>
</dbReference>
<dbReference type="AlphaFoldDB" id="A0A1E5QKU9"/>
<dbReference type="InterPro" id="IPR029058">
    <property type="entry name" value="AB_hydrolase_fold"/>
</dbReference>
<dbReference type="RefSeq" id="WP_069967247.1">
    <property type="nucleotide sequence ID" value="NZ_CM124774.1"/>
</dbReference>
<dbReference type="EMBL" id="MJGC01000053">
    <property type="protein sequence ID" value="OEJ75248.1"/>
    <property type="molecule type" value="Genomic_DNA"/>
</dbReference>
<dbReference type="Gene3D" id="3.40.50.1820">
    <property type="entry name" value="alpha/beta hydrolase"/>
    <property type="match status" value="1"/>
</dbReference>
<dbReference type="PANTHER" id="PTHR46438">
    <property type="entry name" value="ALPHA/BETA-HYDROLASES SUPERFAMILY PROTEIN"/>
    <property type="match status" value="1"/>
</dbReference>
<dbReference type="Pfam" id="PF00561">
    <property type="entry name" value="Abhydrolase_1"/>
    <property type="match status" value="1"/>
</dbReference>
<evidence type="ECO:0000313" key="2">
    <source>
        <dbReference type="EMBL" id="OEJ75248.1"/>
    </source>
</evidence>
<dbReference type="InterPro" id="IPR000073">
    <property type="entry name" value="AB_hydrolase_1"/>
</dbReference>